<protein>
    <submittedName>
        <fullName evidence="3">Integrase</fullName>
    </submittedName>
</protein>
<keyword evidence="4" id="KW-1185">Reference proteome</keyword>
<evidence type="ECO:0000313" key="4">
    <source>
        <dbReference type="Proteomes" id="UP000645462"/>
    </source>
</evidence>
<dbReference type="InterPro" id="IPR013762">
    <property type="entry name" value="Integrase-like_cat_sf"/>
</dbReference>
<evidence type="ECO:0000259" key="2">
    <source>
        <dbReference type="Pfam" id="PF20172"/>
    </source>
</evidence>
<evidence type="ECO:0000313" key="3">
    <source>
        <dbReference type="EMBL" id="GGB93865.1"/>
    </source>
</evidence>
<accession>A0ABQ1KAM5</accession>
<reference evidence="4" key="1">
    <citation type="journal article" date="2019" name="Int. J. Syst. Evol. Microbiol.">
        <title>The Global Catalogue of Microorganisms (GCM) 10K type strain sequencing project: providing services to taxonomists for standard genome sequencing and annotation.</title>
        <authorList>
            <consortium name="The Broad Institute Genomics Platform"/>
            <consortium name="The Broad Institute Genome Sequencing Center for Infectious Disease"/>
            <person name="Wu L."/>
            <person name="Ma J."/>
        </authorList>
    </citation>
    <scope>NUCLEOTIDE SEQUENCE [LARGE SCALE GENOMIC DNA]</scope>
    <source>
        <strain evidence="4">CGMCC 1.12478</strain>
    </source>
</reference>
<sequence>MPKNSKTPGLKLRGTVYYIRVRVPVAYADIEPRKEVFRSLDTSDPVVAQAKCANARLALRLEWDAARAAEKADVRAVFDSSTELLRSWGMTFSPMKDLLHGEIDQLLERIEKIANIDPSCATVPALLGAVDLPDHTLSEMAERMPELKKAEIRAKNARQRREWCGNFTRAAKDFAAEIGERTIMTISEQDATNYWEFWKKRAREDVTPNYANKQIRYVRQMIAAHFEDIRMPVSKRVNPFKGMSVSKNAYDSADNERSKLSLPEKWIRNRLVGGRILEPFNQEASDIAIVAAVCGCRASEIYDLPAEDIHLDDPIPHLSVRVVLEGPDVREIKGASSKRDIVLLGPALDAMRRHPKGFPRYRGKASYSGNVNNFLRENRLFPELPADSEGKFVISGTRHSFEDRMKVAKILNEERAFMMGHSIGKVRGRPVYGSKLALPLRALYQEMITFPTESWVPRPRAFLRKEIDRLLEEQGHLLE</sequence>
<keyword evidence="1" id="KW-0233">DNA recombination</keyword>
<name>A0ABQ1KAM5_9RHOB</name>
<dbReference type="Pfam" id="PF20172">
    <property type="entry name" value="DUF6538"/>
    <property type="match status" value="1"/>
</dbReference>
<organism evidence="3 4">
    <name type="scientific">Marivita lacus</name>
    <dbReference type="NCBI Taxonomy" id="1323742"/>
    <lineage>
        <taxon>Bacteria</taxon>
        <taxon>Pseudomonadati</taxon>
        <taxon>Pseudomonadota</taxon>
        <taxon>Alphaproteobacteria</taxon>
        <taxon>Rhodobacterales</taxon>
        <taxon>Roseobacteraceae</taxon>
        <taxon>Marivita</taxon>
    </lineage>
</organism>
<dbReference type="EMBL" id="BMFC01000001">
    <property type="protein sequence ID" value="GGB93865.1"/>
    <property type="molecule type" value="Genomic_DNA"/>
</dbReference>
<comment type="caution">
    <text evidence="3">The sequence shown here is derived from an EMBL/GenBank/DDBJ whole genome shotgun (WGS) entry which is preliminary data.</text>
</comment>
<gene>
    <name evidence="3" type="ORF">GCM10011363_08120</name>
</gene>
<evidence type="ECO:0000256" key="1">
    <source>
        <dbReference type="ARBA" id="ARBA00023172"/>
    </source>
</evidence>
<feature type="domain" description="DUF6538" evidence="2">
    <location>
        <begin position="10"/>
        <end position="67"/>
    </location>
</feature>
<dbReference type="SUPFAM" id="SSF56349">
    <property type="entry name" value="DNA breaking-rejoining enzymes"/>
    <property type="match status" value="1"/>
</dbReference>
<dbReference type="Gene3D" id="1.10.443.10">
    <property type="entry name" value="Intergrase catalytic core"/>
    <property type="match status" value="1"/>
</dbReference>
<dbReference type="Proteomes" id="UP000645462">
    <property type="component" value="Unassembled WGS sequence"/>
</dbReference>
<proteinExistence type="predicted"/>
<dbReference type="RefSeq" id="WP_188480658.1">
    <property type="nucleotide sequence ID" value="NZ_BMFC01000001.1"/>
</dbReference>
<dbReference type="InterPro" id="IPR046668">
    <property type="entry name" value="DUF6538"/>
</dbReference>
<dbReference type="InterPro" id="IPR011010">
    <property type="entry name" value="DNA_brk_join_enz"/>
</dbReference>